<feature type="signal peptide" evidence="2">
    <location>
        <begin position="1"/>
        <end position="25"/>
    </location>
</feature>
<proteinExistence type="predicted"/>
<dbReference type="RefSeq" id="WP_390264655.1">
    <property type="nucleotide sequence ID" value="NZ_JBHUGH010000013.1"/>
</dbReference>
<evidence type="ECO:0000313" key="4">
    <source>
        <dbReference type="Proteomes" id="UP001597353"/>
    </source>
</evidence>
<reference evidence="4" key="1">
    <citation type="journal article" date="2019" name="Int. J. Syst. Evol. Microbiol.">
        <title>The Global Catalogue of Microorganisms (GCM) 10K type strain sequencing project: providing services to taxonomists for standard genome sequencing and annotation.</title>
        <authorList>
            <consortium name="The Broad Institute Genomics Platform"/>
            <consortium name="The Broad Institute Genome Sequencing Center for Infectious Disease"/>
            <person name="Wu L."/>
            <person name="Ma J."/>
        </authorList>
    </citation>
    <scope>NUCLEOTIDE SEQUENCE [LARGE SCALE GENOMIC DNA]</scope>
    <source>
        <strain evidence="4">CGMCC 4.7242</strain>
    </source>
</reference>
<sequence>MAPALPSRPLRILAPLVLLLLAACAVPEPEPPPPPATAPKPRPERPADPAPSTASEEMRAFYAQAQARLLSQGLMRQDGGGPDTPFNERQLVDNFVRIALYDEYTRRDGRLVAQAAPSRLRRWEQPIAMQVVFGDTIPAAQRQVDAANVATYAARLSALTGVPIRQTETEANFHVLILNEDERRDFRPRLLELVPELDELTVRAVTGLPRQTFCVVFAFSRGRSSTYAHAIAVVRGEHPDLLRLSCIHEELAQGMGLANDSPMARPSIFNDDEEFALLTRHDELLLQMLYDPRLRPGMTEAEARPILRVIARELIGGES</sequence>
<keyword evidence="2" id="KW-0732">Signal</keyword>
<accession>A0ABW4S8K4</accession>
<feature type="chain" id="PRO_5047148167" evidence="2">
    <location>
        <begin position="26"/>
        <end position="319"/>
    </location>
</feature>
<evidence type="ECO:0000256" key="1">
    <source>
        <dbReference type="SAM" id="MobiDB-lite"/>
    </source>
</evidence>
<dbReference type="Pfam" id="PF11150">
    <property type="entry name" value="DUF2927"/>
    <property type="match status" value="1"/>
</dbReference>
<organism evidence="3 4">
    <name type="scientific">Halodurantibacterium flavum</name>
    <dbReference type="NCBI Taxonomy" id="1382802"/>
    <lineage>
        <taxon>Bacteria</taxon>
        <taxon>Pseudomonadati</taxon>
        <taxon>Pseudomonadota</taxon>
        <taxon>Alphaproteobacteria</taxon>
        <taxon>Rhodobacterales</taxon>
        <taxon>Paracoccaceae</taxon>
        <taxon>Halodurantibacterium</taxon>
    </lineage>
</organism>
<gene>
    <name evidence="3" type="ORF">ACFSGJ_17030</name>
</gene>
<name>A0ABW4S8K4_9RHOB</name>
<protein>
    <submittedName>
        <fullName evidence="3">DUF2927 domain-containing protein</fullName>
    </submittedName>
</protein>
<dbReference type="Proteomes" id="UP001597353">
    <property type="component" value="Unassembled WGS sequence"/>
</dbReference>
<comment type="caution">
    <text evidence="3">The sequence shown here is derived from an EMBL/GenBank/DDBJ whole genome shotgun (WGS) entry which is preliminary data.</text>
</comment>
<evidence type="ECO:0000313" key="3">
    <source>
        <dbReference type="EMBL" id="MFD1913920.1"/>
    </source>
</evidence>
<evidence type="ECO:0000256" key="2">
    <source>
        <dbReference type="SAM" id="SignalP"/>
    </source>
</evidence>
<keyword evidence="4" id="KW-1185">Reference proteome</keyword>
<feature type="compositionally biased region" description="Pro residues" evidence="1">
    <location>
        <begin position="28"/>
        <end position="40"/>
    </location>
</feature>
<dbReference type="InterPro" id="IPR021323">
    <property type="entry name" value="DUF2927"/>
</dbReference>
<dbReference type="EMBL" id="JBHUGH010000013">
    <property type="protein sequence ID" value="MFD1913920.1"/>
    <property type="molecule type" value="Genomic_DNA"/>
</dbReference>
<feature type="region of interest" description="Disordered" evidence="1">
    <location>
        <begin position="28"/>
        <end position="55"/>
    </location>
</feature>